<dbReference type="PaxDb" id="882-DVU_2361"/>
<protein>
    <submittedName>
        <fullName evidence="1">Uncharacterized protein</fullName>
    </submittedName>
</protein>
<keyword evidence="2" id="KW-1185">Reference proteome</keyword>
<organism evidence="1 2">
    <name type="scientific">Nitratidesulfovibrio vulgaris (strain ATCC 29579 / DSM 644 / CCUG 34227 / NCIMB 8303 / VKM B-1760 / Hildenborough)</name>
    <name type="common">Desulfovibrio vulgaris</name>
    <dbReference type="NCBI Taxonomy" id="882"/>
    <lineage>
        <taxon>Bacteria</taxon>
        <taxon>Pseudomonadati</taxon>
        <taxon>Thermodesulfobacteriota</taxon>
        <taxon>Desulfovibrionia</taxon>
        <taxon>Desulfovibrionales</taxon>
        <taxon>Desulfovibrionaceae</taxon>
        <taxon>Nitratidesulfovibrio</taxon>
    </lineage>
</organism>
<evidence type="ECO:0000313" key="2">
    <source>
        <dbReference type="Proteomes" id="UP000002194"/>
    </source>
</evidence>
<gene>
    <name evidence="1" type="ordered locus">DVU_2361</name>
</gene>
<dbReference type="KEGG" id="dvu:DVU_2361"/>
<sequence>MRQAATMPLAMRIARRFRGGGVVFTSRLCVPYAARVARSAGPRSHAKV</sequence>
<reference evidence="1 2" key="1">
    <citation type="journal article" date="2004" name="Nat. Biotechnol.">
        <title>The genome sequence of the anaerobic, sulfate-reducing bacterium Desulfovibrio vulgaris Hildenborough.</title>
        <authorList>
            <person name="Heidelberg J.F."/>
            <person name="Seshadri R."/>
            <person name="Haveman S.A."/>
            <person name="Hemme C.L."/>
            <person name="Paulsen I.T."/>
            <person name="Kolonay J.F."/>
            <person name="Eisen J.A."/>
            <person name="Ward N."/>
            <person name="Methe B."/>
            <person name="Brinkac L.M."/>
            <person name="Daugherty S.C."/>
            <person name="Deboy R.T."/>
            <person name="Dodson R.J."/>
            <person name="Durkin A.S."/>
            <person name="Madupu R."/>
            <person name="Nelson W.C."/>
            <person name="Sullivan S.A."/>
            <person name="Fouts D."/>
            <person name="Haft D.H."/>
            <person name="Selengut J."/>
            <person name="Peterson J.D."/>
            <person name="Davidsen T.M."/>
            <person name="Zafar N."/>
            <person name="Zhou L."/>
            <person name="Radune D."/>
            <person name="Dimitrov G."/>
            <person name="Hance M."/>
            <person name="Tran K."/>
            <person name="Khouri H."/>
            <person name="Gill J."/>
            <person name="Utterback T.R."/>
            <person name="Feldblyum T.V."/>
            <person name="Wall J.D."/>
            <person name="Voordouw G."/>
            <person name="Fraser C.M."/>
        </authorList>
    </citation>
    <scope>NUCLEOTIDE SEQUENCE [LARGE SCALE GENOMIC DNA]</scope>
    <source>
        <strain evidence="2">ATCC 29579 / DSM 644 / NCIMB 8303 / VKM B-1760 / Hildenborough</strain>
    </source>
</reference>
<proteinExistence type="predicted"/>
<dbReference type="HOGENOM" id="CLU_3152124_0_0_7"/>
<accession>Q729I9</accession>
<dbReference type="AlphaFoldDB" id="Q729I9"/>
<dbReference type="Proteomes" id="UP000002194">
    <property type="component" value="Chromosome"/>
</dbReference>
<evidence type="ECO:0000313" key="1">
    <source>
        <dbReference type="EMBL" id="AAS96834.1"/>
    </source>
</evidence>
<dbReference type="STRING" id="882.DVU_2361"/>
<dbReference type="EMBL" id="AE017285">
    <property type="protein sequence ID" value="AAS96834.1"/>
    <property type="molecule type" value="Genomic_DNA"/>
</dbReference>
<name>Q729I9_NITV2</name>
<dbReference type="EnsemblBacteria" id="AAS96834">
    <property type="protein sequence ID" value="AAS96834"/>
    <property type="gene ID" value="DVU_2361"/>
</dbReference>